<keyword evidence="4" id="KW-0804">Transcription</keyword>
<dbReference type="InterPro" id="IPR036388">
    <property type="entry name" value="WH-like_DNA-bd_sf"/>
</dbReference>
<keyword evidence="3" id="KW-0238">DNA-binding</keyword>
<evidence type="ECO:0000259" key="5">
    <source>
        <dbReference type="PROSITE" id="PS50931"/>
    </source>
</evidence>
<name>A0A0A4A6C7_9GAMM</name>
<dbReference type="Gene3D" id="3.40.190.290">
    <property type="match status" value="1"/>
</dbReference>
<evidence type="ECO:0000313" key="7">
    <source>
        <dbReference type="Proteomes" id="UP000030351"/>
    </source>
</evidence>
<dbReference type="GO" id="GO:0003677">
    <property type="term" value="F:DNA binding"/>
    <property type="evidence" value="ECO:0007669"/>
    <property type="project" value="UniProtKB-KW"/>
</dbReference>
<dbReference type="PROSITE" id="PS50931">
    <property type="entry name" value="HTH_LYSR"/>
    <property type="match status" value="1"/>
</dbReference>
<evidence type="ECO:0000313" key="6">
    <source>
        <dbReference type="EMBL" id="KGT93423.1"/>
    </source>
</evidence>
<dbReference type="Pfam" id="PF03466">
    <property type="entry name" value="LysR_substrate"/>
    <property type="match status" value="1"/>
</dbReference>
<protein>
    <recommendedName>
        <fullName evidence="5">HTH lysR-type domain-containing protein</fullName>
    </recommendedName>
</protein>
<gene>
    <name evidence="6" type="ORF">NG99_12150</name>
</gene>
<reference evidence="6 7" key="1">
    <citation type="submission" date="2014-10" db="EMBL/GenBank/DDBJ databases">
        <title>Genome sequence of Erwinia typographi M043b.</title>
        <authorList>
            <person name="Chan K.-G."/>
            <person name="Tan W.-S."/>
        </authorList>
    </citation>
    <scope>NUCLEOTIDE SEQUENCE [LARGE SCALE GENOMIC DNA]</scope>
    <source>
        <strain evidence="6 7">M043b</strain>
    </source>
</reference>
<dbReference type="PANTHER" id="PTHR30419:SF2">
    <property type="entry name" value="LYSR FAMILY TRANSCRIPTIONAL REGULATOR"/>
    <property type="match status" value="1"/>
</dbReference>
<dbReference type="EMBL" id="JRUQ01000037">
    <property type="protein sequence ID" value="KGT93423.1"/>
    <property type="molecule type" value="Genomic_DNA"/>
</dbReference>
<dbReference type="Proteomes" id="UP000030351">
    <property type="component" value="Unassembled WGS sequence"/>
</dbReference>
<dbReference type="SUPFAM" id="SSF46785">
    <property type="entry name" value="Winged helix' DNA-binding domain"/>
    <property type="match status" value="1"/>
</dbReference>
<dbReference type="InterPro" id="IPR036390">
    <property type="entry name" value="WH_DNA-bd_sf"/>
</dbReference>
<sequence length="307" mass="33594">MAPSIRFDLVTLRLFVATAELGGITHAAAQLHLVPAAASRRIRELEEQLGMALFVRLPHGMALNDAGRAILAHARAILHSAERMQDDMQSFLQGNRGVVRIAACTSAVLQFLTEDLRISHQRYPNIHIDLHEMNSENVIQAVQRGVADIGIYEQTVSHVSLPVIPYRQDRLCVVTPVDHPLAQWVAQHQPLTATELLQHDLIGLTEGASISIMLAQLARRLDKPLKMRIRVGSFDSMAAMISCGIGVGLMPEAVASQIISTSEFAHLPLQDPLANRQFVLCHQPQASLALATDNILSLLSGIRQAAH</sequence>
<dbReference type="InterPro" id="IPR005119">
    <property type="entry name" value="LysR_subst-bd"/>
</dbReference>
<dbReference type="Pfam" id="PF00126">
    <property type="entry name" value="HTH_1"/>
    <property type="match status" value="1"/>
</dbReference>
<dbReference type="STRING" id="371042.NG99_12150"/>
<dbReference type="FunFam" id="1.10.10.10:FF:000001">
    <property type="entry name" value="LysR family transcriptional regulator"/>
    <property type="match status" value="1"/>
</dbReference>
<dbReference type="GO" id="GO:0003700">
    <property type="term" value="F:DNA-binding transcription factor activity"/>
    <property type="evidence" value="ECO:0007669"/>
    <property type="project" value="InterPro"/>
</dbReference>
<dbReference type="InterPro" id="IPR000847">
    <property type="entry name" value="LysR_HTH_N"/>
</dbReference>
<dbReference type="AlphaFoldDB" id="A0A0A4A6C7"/>
<dbReference type="GO" id="GO:0005829">
    <property type="term" value="C:cytosol"/>
    <property type="evidence" value="ECO:0007669"/>
    <property type="project" value="TreeGrafter"/>
</dbReference>
<comment type="similarity">
    <text evidence="1">Belongs to the LysR transcriptional regulatory family.</text>
</comment>
<evidence type="ECO:0000256" key="3">
    <source>
        <dbReference type="ARBA" id="ARBA00023125"/>
    </source>
</evidence>
<accession>A0A0A4A6C7</accession>
<feature type="domain" description="HTH lysR-type" evidence="5">
    <location>
        <begin position="12"/>
        <end position="64"/>
    </location>
</feature>
<proteinExistence type="inferred from homology"/>
<evidence type="ECO:0000256" key="2">
    <source>
        <dbReference type="ARBA" id="ARBA00023015"/>
    </source>
</evidence>
<keyword evidence="2" id="KW-0805">Transcription regulation</keyword>
<comment type="caution">
    <text evidence="6">The sequence shown here is derived from an EMBL/GenBank/DDBJ whole genome shotgun (WGS) entry which is preliminary data.</text>
</comment>
<evidence type="ECO:0000256" key="4">
    <source>
        <dbReference type="ARBA" id="ARBA00023163"/>
    </source>
</evidence>
<dbReference type="PRINTS" id="PR00039">
    <property type="entry name" value="HTHLYSR"/>
</dbReference>
<dbReference type="Gene3D" id="1.10.10.10">
    <property type="entry name" value="Winged helix-like DNA-binding domain superfamily/Winged helix DNA-binding domain"/>
    <property type="match status" value="1"/>
</dbReference>
<organism evidence="6 7">
    <name type="scientific">Erwinia typographi</name>
    <dbReference type="NCBI Taxonomy" id="371042"/>
    <lineage>
        <taxon>Bacteria</taxon>
        <taxon>Pseudomonadati</taxon>
        <taxon>Pseudomonadota</taxon>
        <taxon>Gammaproteobacteria</taxon>
        <taxon>Enterobacterales</taxon>
        <taxon>Erwiniaceae</taxon>
        <taxon>Erwinia</taxon>
    </lineage>
</organism>
<dbReference type="SUPFAM" id="SSF53850">
    <property type="entry name" value="Periplasmic binding protein-like II"/>
    <property type="match status" value="1"/>
</dbReference>
<evidence type="ECO:0000256" key="1">
    <source>
        <dbReference type="ARBA" id="ARBA00009437"/>
    </source>
</evidence>
<dbReference type="PANTHER" id="PTHR30419">
    <property type="entry name" value="HTH-TYPE TRANSCRIPTIONAL REGULATOR YBHD"/>
    <property type="match status" value="1"/>
</dbReference>
<keyword evidence="7" id="KW-1185">Reference proteome</keyword>
<dbReference type="eggNOG" id="COG0583">
    <property type="taxonomic scope" value="Bacteria"/>
</dbReference>
<dbReference type="InterPro" id="IPR050950">
    <property type="entry name" value="HTH-type_LysR_regulators"/>
</dbReference>